<organism evidence="1 2">
    <name type="scientific">Microbispora oryzae</name>
    <dbReference type="NCBI Taxonomy" id="2806554"/>
    <lineage>
        <taxon>Bacteria</taxon>
        <taxon>Bacillati</taxon>
        <taxon>Actinomycetota</taxon>
        <taxon>Actinomycetes</taxon>
        <taxon>Streptosporangiales</taxon>
        <taxon>Streptosporangiaceae</taxon>
        <taxon>Microbispora</taxon>
    </lineage>
</organism>
<reference evidence="1" key="1">
    <citation type="submission" date="2021-02" db="EMBL/GenBank/DDBJ databases">
        <title>Draft genome sequence of Microbispora sp. RL4-1S isolated from rice leaves in Thailand.</title>
        <authorList>
            <person name="Muangham S."/>
            <person name="Duangmal K."/>
        </authorList>
    </citation>
    <scope>NUCLEOTIDE SEQUENCE</scope>
    <source>
        <strain evidence="1">RL4-1S</strain>
    </source>
</reference>
<protein>
    <submittedName>
        <fullName evidence="1">Uncharacterized protein</fullName>
    </submittedName>
</protein>
<proteinExistence type="predicted"/>
<evidence type="ECO:0000313" key="1">
    <source>
        <dbReference type="EMBL" id="MBP2703522.1"/>
    </source>
</evidence>
<accession>A0A940WHX3</accession>
<dbReference type="AlphaFoldDB" id="A0A940WHX3"/>
<name>A0A940WHX3_9ACTN</name>
<gene>
    <name evidence="1" type="ORF">JOL79_06880</name>
</gene>
<keyword evidence="2" id="KW-1185">Reference proteome</keyword>
<sequence length="233" mass="24668">MPATCWSSIGGEVMRATRLDACGAPVIGPCSTVVSDGFVSIAWESEIKEGTDIEVLKANGQLCVSDKQCDELKWINLTISFCQVNPDLFSMLTGYETVLDYSGAGVGNRIGQEILCNGGVALETWTKIPGQACSTTANAARPWGYFLAPWIKSAILNSFTLENDAATFEITARTEKGSGWGTGPYDVVATDATNTAGPLLTPIGAKDHLHMQLTTVQPPTVDEDNCGCVPLAA</sequence>
<dbReference type="Proteomes" id="UP000674234">
    <property type="component" value="Unassembled WGS sequence"/>
</dbReference>
<comment type="caution">
    <text evidence="1">The sequence shown here is derived from an EMBL/GenBank/DDBJ whole genome shotgun (WGS) entry which is preliminary data.</text>
</comment>
<dbReference type="EMBL" id="JAFCNB010000003">
    <property type="protein sequence ID" value="MBP2703522.1"/>
    <property type="molecule type" value="Genomic_DNA"/>
</dbReference>
<dbReference type="RefSeq" id="WP_210154833.1">
    <property type="nucleotide sequence ID" value="NZ_JAFCNB010000003.1"/>
</dbReference>
<evidence type="ECO:0000313" key="2">
    <source>
        <dbReference type="Proteomes" id="UP000674234"/>
    </source>
</evidence>